<organism evidence="12">
    <name type="scientific">Wolbachia endosymbiont of Aleurodicus floccissimus</name>
    <dbReference type="NCBI Taxonomy" id="2152762"/>
    <lineage>
        <taxon>Bacteria</taxon>
        <taxon>Pseudomonadati</taxon>
        <taxon>Pseudomonadota</taxon>
        <taxon>Alphaproteobacteria</taxon>
        <taxon>Rickettsiales</taxon>
        <taxon>Anaplasmataceae</taxon>
        <taxon>Wolbachieae</taxon>
        <taxon>Wolbachia</taxon>
    </lineage>
</organism>
<evidence type="ECO:0000256" key="9">
    <source>
        <dbReference type="ARBA" id="ARBA00023134"/>
    </source>
</evidence>
<dbReference type="InterPro" id="IPR032677">
    <property type="entry name" value="GTP_cyclohydro_II"/>
</dbReference>
<evidence type="ECO:0000256" key="10">
    <source>
        <dbReference type="ARBA" id="ARBA00049295"/>
    </source>
</evidence>
<evidence type="ECO:0000256" key="2">
    <source>
        <dbReference type="ARBA" id="ARBA00004853"/>
    </source>
</evidence>
<evidence type="ECO:0000256" key="4">
    <source>
        <dbReference type="ARBA" id="ARBA00022619"/>
    </source>
</evidence>
<dbReference type="GO" id="GO:0008686">
    <property type="term" value="F:3,4-dihydroxy-2-butanone-4-phosphate synthase activity"/>
    <property type="evidence" value="ECO:0007669"/>
    <property type="project" value="TreeGrafter"/>
</dbReference>
<dbReference type="CDD" id="cd00641">
    <property type="entry name" value="GTP_cyclohydro2"/>
    <property type="match status" value="1"/>
</dbReference>
<dbReference type="UniPathway" id="UPA00275"/>
<keyword evidence="9" id="KW-0342">GTP-binding</keyword>
<dbReference type="PANTHER" id="PTHR21327">
    <property type="entry name" value="GTP CYCLOHYDROLASE II-RELATED"/>
    <property type="match status" value="1"/>
</dbReference>
<dbReference type="InterPro" id="IPR000926">
    <property type="entry name" value="RibA"/>
</dbReference>
<proteinExistence type="predicted"/>
<dbReference type="EC" id="3.5.4.25" evidence="3"/>
<evidence type="ECO:0000256" key="5">
    <source>
        <dbReference type="ARBA" id="ARBA00022723"/>
    </source>
</evidence>
<evidence type="ECO:0000256" key="8">
    <source>
        <dbReference type="ARBA" id="ARBA00022833"/>
    </source>
</evidence>
<dbReference type="GO" id="GO:0005829">
    <property type="term" value="C:cytosol"/>
    <property type="evidence" value="ECO:0007669"/>
    <property type="project" value="TreeGrafter"/>
</dbReference>
<dbReference type="SUPFAM" id="SSF142695">
    <property type="entry name" value="RibA-like"/>
    <property type="match status" value="1"/>
</dbReference>
<evidence type="ECO:0000256" key="1">
    <source>
        <dbReference type="ARBA" id="ARBA00001947"/>
    </source>
</evidence>
<evidence type="ECO:0000256" key="6">
    <source>
        <dbReference type="ARBA" id="ARBA00022741"/>
    </source>
</evidence>
<comment type="cofactor">
    <cofactor evidence="1">
        <name>Zn(2+)</name>
        <dbReference type="ChEBI" id="CHEBI:29105"/>
    </cofactor>
</comment>
<accession>A0A3B0JA65</accession>
<evidence type="ECO:0000256" key="3">
    <source>
        <dbReference type="ARBA" id="ARBA00012762"/>
    </source>
</evidence>
<keyword evidence="4" id="KW-0686">Riboflavin biosynthesis</keyword>
<dbReference type="PIRSF" id="PIRSF001259">
    <property type="entry name" value="RibA"/>
    <property type="match status" value="1"/>
</dbReference>
<dbReference type="AlphaFoldDB" id="A0A3B0JA65"/>
<feature type="domain" description="GTP cyclohydrolase II" evidence="11">
    <location>
        <begin position="183"/>
        <end position="340"/>
    </location>
</feature>
<gene>
    <name evidence="12" type="primary">ribA</name>
    <name evidence="12" type="ORF">WBAF_0680</name>
</gene>
<evidence type="ECO:0000259" key="11">
    <source>
        <dbReference type="Pfam" id="PF00925"/>
    </source>
</evidence>
<keyword evidence="5" id="KW-0479">Metal-binding</keyword>
<dbReference type="GO" id="GO:0003935">
    <property type="term" value="F:GTP cyclohydrolase II activity"/>
    <property type="evidence" value="ECO:0007669"/>
    <property type="project" value="UniProtKB-EC"/>
</dbReference>
<dbReference type="GO" id="GO:0009231">
    <property type="term" value="P:riboflavin biosynthetic process"/>
    <property type="evidence" value="ECO:0007669"/>
    <property type="project" value="UniProtKB-UniPathway"/>
</dbReference>
<dbReference type="Gene3D" id="3.40.50.10990">
    <property type="entry name" value="GTP cyclohydrolase II"/>
    <property type="match status" value="1"/>
</dbReference>
<reference evidence="12" key="1">
    <citation type="submission" date="2018-04" db="EMBL/GenBank/DDBJ databases">
        <authorList>
            <person name="Go L.Y."/>
            <person name="Mitchell J.A."/>
        </authorList>
    </citation>
    <scope>NUCLEOTIDE SEQUENCE</scope>
    <source>
        <strain evidence="12">WBAF</strain>
    </source>
</reference>
<evidence type="ECO:0000313" key="12">
    <source>
        <dbReference type="EMBL" id="SPP34013.1"/>
    </source>
</evidence>
<name>A0A3B0JA65_9RICK</name>
<keyword evidence="6" id="KW-0547">Nucleotide-binding</keyword>
<dbReference type="InterPro" id="IPR036144">
    <property type="entry name" value="RibA-like_sf"/>
</dbReference>
<dbReference type="GO" id="GO:0005525">
    <property type="term" value="F:GTP binding"/>
    <property type="evidence" value="ECO:0007669"/>
    <property type="project" value="UniProtKB-KW"/>
</dbReference>
<dbReference type="NCBIfam" id="NF001591">
    <property type="entry name" value="PRK00393.1"/>
    <property type="match status" value="1"/>
</dbReference>
<keyword evidence="7 12" id="KW-0378">Hydrolase</keyword>
<dbReference type="EMBL" id="OUNF01000186">
    <property type="protein sequence ID" value="SPP34013.1"/>
    <property type="molecule type" value="Genomic_DNA"/>
</dbReference>
<comment type="pathway">
    <text evidence="2">Cofactor biosynthesis; riboflavin biosynthesis; 5-amino-6-(D-ribitylamino)uracil from GTP: step 1/4.</text>
</comment>
<dbReference type="PANTHER" id="PTHR21327:SF18">
    <property type="entry name" value="3,4-DIHYDROXY-2-BUTANONE 4-PHOSPHATE SYNTHASE"/>
    <property type="match status" value="1"/>
</dbReference>
<keyword evidence="8" id="KW-0862">Zinc</keyword>
<evidence type="ECO:0000256" key="7">
    <source>
        <dbReference type="ARBA" id="ARBA00022801"/>
    </source>
</evidence>
<sequence length="367" mass="42001">MFGVGEMFIGNQSRNKVERAISEVRRGLPILIYDDENNYLLIAAAETLEKNLFSQYKLISGNVYVTLTASKVKYICQSKEHSSKRLLISNFDELLHLINCSKEDRIKELQCSKTIDAYAVALLKFSELLPYALVADMTFENEHEMRNWCEENDIIALNTLLVNDFQQNHSVYEVCKTSLFLKQTQEVDIISYRTKSGGREHYAIIIGNPDKDNEPLVRIHSSCYTGDLLDSLSCDCRSQLHQAIQIMTDFGNGIILYLMQDGRGIGLTNKLRAYSMQRKYNLDTVDANRVLGFEDDERSFAVAAKILKKLNINKIQLLTNNGRKLSELKNNGIEVTKCIPLIMERNEYNDSYMETKFGKLGHGLRVY</sequence>
<protein>
    <recommendedName>
        <fullName evidence="3">GTP cyclohydrolase II</fullName>
        <ecNumber evidence="3">3.5.4.25</ecNumber>
    </recommendedName>
</protein>
<dbReference type="GO" id="GO:0046872">
    <property type="term" value="F:metal ion binding"/>
    <property type="evidence" value="ECO:0007669"/>
    <property type="project" value="UniProtKB-KW"/>
</dbReference>
<comment type="catalytic activity">
    <reaction evidence="10">
        <text>GTP + 4 H2O = 2,5-diamino-6-hydroxy-4-(5-phosphoribosylamino)-pyrimidine + formate + 2 phosphate + 3 H(+)</text>
        <dbReference type="Rhea" id="RHEA:23704"/>
        <dbReference type="ChEBI" id="CHEBI:15377"/>
        <dbReference type="ChEBI" id="CHEBI:15378"/>
        <dbReference type="ChEBI" id="CHEBI:15740"/>
        <dbReference type="ChEBI" id="CHEBI:37565"/>
        <dbReference type="ChEBI" id="CHEBI:43474"/>
        <dbReference type="ChEBI" id="CHEBI:58614"/>
        <dbReference type="EC" id="3.5.4.25"/>
    </reaction>
</comment>
<dbReference type="Pfam" id="PF00925">
    <property type="entry name" value="GTP_cyclohydro2"/>
    <property type="match status" value="1"/>
</dbReference>